<evidence type="ECO:0000313" key="2">
    <source>
        <dbReference type="EMBL" id="GAA3380854.1"/>
    </source>
</evidence>
<feature type="region of interest" description="Disordered" evidence="1">
    <location>
        <begin position="1"/>
        <end position="43"/>
    </location>
</feature>
<evidence type="ECO:0000256" key="1">
    <source>
        <dbReference type="SAM" id="MobiDB-lite"/>
    </source>
</evidence>
<dbReference type="EMBL" id="BAAAYL010000002">
    <property type="protein sequence ID" value="GAA3380854.1"/>
    <property type="molecule type" value="Genomic_DNA"/>
</dbReference>
<dbReference type="Proteomes" id="UP001499990">
    <property type="component" value="Unassembled WGS sequence"/>
</dbReference>
<protein>
    <submittedName>
        <fullName evidence="2">Uncharacterized protein</fullName>
    </submittedName>
</protein>
<reference evidence="3" key="1">
    <citation type="journal article" date="2019" name="Int. J. Syst. Evol. Microbiol.">
        <title>The Global Catalogue of Microorganisms (GCM) 10K type strain sequencing project: providing services to taxonomists for standard genome sequencing and annotation.</title>
        <authorList>
            <consortium name="The Broad Institute Genomics Platform"/>
            <consortium name="The Broad Institute Genome Sequencing Center for Infectious Disease"/>
            <person name="Wu L."/>
            <person name="Ma J."/>
        </authorList>
    </citation>
    <scope>NUCLEOTIDE SEQUENCE [LARGE SCALE GENOMIC DNA]</scope>
    <source>
        <strain evidence="3">JCM 9651</strain>
    </source>
</reference>
<organism evidence="2 3">
    <name type="scientific">Streptomyces sannanensis</name>
    <dbReference type="NCBI Taxonomy" id="285536"/>
    <lineage>
        <taxon>Bacteria</taxon>
        <taxon>Bacillati</taxon>
        <taxon>Actinomycetota</taxon>
        <taxon>Actinomycetes</taxon>
        <taxon>Kitasatosporales</taxon>
        <taxon>Streptomycetaceae</taxon>
        <taxon>Streptomyces</taxon>
    </lineage>
</organism>
<name>A0ABP6SNJ4_9ACTN</name>
<sequence length="77" mass="8246">MPSDLRPPGIPVNAQFQPPAYLTSTGRKGPDKHRLVRSGGASGSAEALYACVRFLCIEEPGIEALPRRGGETVRGVW</sequence>
<keyword evidence="3" id="KW-1185">Reference proteome</keyword>
<gene>
    <name evidence="2" type="ORF">GCM10020367_69810</name>
</gene>
<proteinExistence type="predicted"/>
<accession>A0ABP6SNJ4</accession>
<comment type="caution">
    <text evidence="2">The sequence shown here is derived from an EMBL/GenBank/DDBJ whole genome shotgun (WGS) entry which is preliminary data.</text>
</comment>
<evidence type="ECO:0000313" key="3">
    <source>
        <dbReference type="Proteomes" id="UP001499990"/>
    </source>
</evidence>